<keyword evidence="1" id="KW-1133">Transmembrane helix</keyword>
<keyword evidence="1" id="KW-0812">Transmembrane</keyword>
<dbReference type="InterPro" id="IPR036682">
    <property type="entry name" value="OS_D_A10/PebIII_sf"/>
</dbReference>
<dbReference type="EMBL" id="QCYY01002449">
    <property type="protein sequence ID" value="ROT70220.1"/>
    <property type="molecule type" value="Genomic_DNA"/>
</dbReference>
<keyword evidence="1" id="KW-0472">Membrane</keyword>
<sequence>MFLETVQDTVHGTVARVYKVDQRIGSITQRSTWRRIMKVKTALLSMVVVSVVLEVTAAGMLDVDSGKLDQFLTSAKWPRGAACLAAVLPKAHPKYTKCLGISRYLRNILSNGCQGCSSRENTNINKLVNAMKSDAPGMYAVLMA</sequence>
<dbReference type="AlphaFoldDB" id="A0A423T172"/>
<dbReference type="SUPFAM" id="SSF100910">
    <property type="entry name" value="Chemosensory protein Csp2"/>
    <property type="match status" value="1"/>
</dbReference>
<protein>
    <submittedName>
        <fullName evidence="2">Uncharacterized protein</fullName>
    </submittedName>
</protein>
<accession>A0A423T172</accession>
<dbReference type="Proteomes" id="UP000283509">
    <property type="component" value="Unassembled WGS sequence"/>
</dbReference>
<comment type="caution">
    <text evidence="2">The sequence shown here is derived from an EMBL/GenBank/DDBJ whole genome shotgun (WGS) entry which is preliminary data.</text>
</comment>
<name>A0A423T172_PENVA</name>
<proteinExistence type="predicted"/>
<feature type="transmembrane region" description="Helical" evidence="1">
    <location>
        <begin position="42"/>
        <end position="61"/>
    </location>
</feature>
<evidence type="ECO:0000256" key="1">
    <source>
        <dbReference type="SAM" id="Phobius"/>
    </source>
</evidence>
<reference evidence="2 3" key="2">
    <citation type="submission" date="2019-01" db="EMBL/GenBank/DDBJ databases">
        <title>The decoding of complex shrimp genome reveals the adaptation for benthos swimmer, frequently molting mechanism and breeding impact on genome.</title>
        <authorList>
            <person name="Sun Y."/>
            <person name="Gao Y."/>
            <person name="Yu Y."/>
        </authorList>
    </citation>
    <scope>NUCLEOTIDE SEQUENCE [LARGE SCALE GENOMIC DNA]</scope>
    <source>
        <tissue evidence="2">Muscle</tissue>
    </source>
</reference>
<reference evidence="2 3" key="1">
    <citation type="submission" date="2018-04" db="EMBL/GenBank/DDBJ databases">
        <authorList>
            <person name="Zhang X."/>
            <person name="Yuan J."/>
            <person name="Li F."/>
            <person name="Xiang J."/>
        </authorList>
    </citation>
    <scope>NUCLEOTIDE SEQUENCE [LARGE SCALE GENOMIC DNA]</scope>
    <source>
        <tissue evidence="2">Muscle</tissue>
    </source>
</reference>
<gene>
    <name evidence="2" type="ORF">C7M84_011502</name>
</gene>
<organism evidence="2 3">
    <name type="scientific">Penaeus vannamei</name>
    <name type="common">Whiteleg shrimp</name>
    <name type="synonym">Litopenaeus vannamei</name>
    <dbReference type="NCBI Taxonomy" id="6689"/>
    <lineage>
        <taxon>Eukaryota</taxon>
        <taxon>Metazoa</taxon>
        <taxon>Ecdysozoa</taxon>
        <taxon>Arthropoda</taxon>
        <taxon>Crustacea</taxon>
        <taxon>Multicrustacea</taxon>
        <taxon>Malacostraca</taxon>
        <taxon>Eumalacostraca</taxon>
        <taxon>Eucarida</taxon>
        <taxon>Decapoda</taxon>
        <taxon>Dendrobranchiata</taxon>
        <taxon>Penaeoidea</taxon>
        <taxon>Penaeidae</taxon>
        <taxon>Penaeus</taxon>
    </lineage>
</organism>
<evidence type="ECO:0000313" key="2">
    <source>
        <dbReference type="EMBL" id="ROT70220.1"/>
    </source>
</evidence>
<evidence type="ECO:0000313" key="3">
    <source>
        <dbReference type="Proteomes" id="UP000283509"/>
    </source>
</evidence>
<keyword evidence="3" id="KW-1185">Reference proteome</keyword>
<dbReference type="OrthoDB" id="10354310at2759"/>